<dbReference type="Proteomes" id="UP001165065">
    <property type="component" value="Unassembled WGS sequence"/>
</dbReference>
<evidence type="ECO:0000256" key="2">
    <source>
        <dbReference type="ARBA" id="ARBA00022771"/>
    </source>
</evidence>
<keyword evidence="2 4" id="KW-0863">Zinc-finger</keyword>
<name>A0A9W7GQ89_9STRA</name>
<evidence type="ECO:0000256" key="4">
    <source>
        <dbReference type="PROSITE-ProRule" id="PRU00175"/>
    </source>
</evidence>
<dbReference type="OrthoDB" id="6270329at2759"/>
<dbReference type="SUPFAM" id="SSF57850">
    <property type="entry name" value="RING/U-box"/>
    <property type="match status" value="1"/>
</dbReference>
<evidence type="ECO:0000313" key="6">
    <source>
        <dbReference type="EMBL" id="GMI48047.1"/>
    </source>
</evidence>
<keyword evidence="3" id="KW-0862">Zinc</keyword>
<keyword evidence="1" id="KW-0479">Metal-binding</keyword>
<dbReference type="Pfam" id="PF00097">
    <property type="entry name" value="zf-C3HC4"/>
    <property type="match status" value="1"/>
</dbReference>
<evidence type="ECO:0000256" key="1">
    <source>
        <dbReference type="ARBA" id="ARBA00022723"/>
    </source>
</evidence>
<dbReference type="InterPro" id="IPR001841">
    <property type="entry name" value="Znf_RING"/>
</dbReference>
<feature type="domain" description="RING-type" evidence="5">
    <location>
        <begin position="35"/>
        <end position="64"/>
    </location>
</feature>
<dbReference type="Gene3D" id="3.30.40.10">
    <property type="entry name" value="Zinc/RING finger domain, C3HC4 (zinc finger)"/>
    <property type="match status" value="1"/>
</dbReference>
<dbReference type="EMBL" id="BRYA01000371">
    <property type="protein sequence ID" value="GMI48047.1"/>
    <property type="molecule type" value="Genomic_DNA"/>
</dbReference>
<evidence type="ECO:0000259" key="5">
    <source>
        <dbReference type="PROSITE" id="PS50089"/>
    </source>
</evidence>
<dbReference type="PROSITE" id="PS00518">
    <property type="entry name" value="ZF_RING_1"/>
    <property type="match status" value="1"/>
</dbReference>
<sequence length="251" mass="28128">MVAVQVFHLLLRVDYNPGSLLLVLQGMKTLPHNLCGHTFCSSCIHKWFQCAGSARARKSCPSCRTMINRSGLVRNHMIENLLEQVMGVEPMGQGEWEEIGEDTIRTVSLGAVVAAAPQRNQQGEGAGTHTISHGRLSQAHLSVMRQIHNLRGLSLGQGSHSEDSERNVSDPRGQLLMDIRRGRQLRVVNRSREFYVQRRRARRAATHPVNPHLSFLEEIRLGRNRVLERIVSQEARGSEGGRLYPPFFAGT</sequence>
<proteinExistence type="predicted"/>
<gene>
    <name evidence="6" type="ORF">TrCOL_g4821</name>
</gene>
<keyword evidence="7" id="KW-1185">Reference proteome</keyword>
<evidence type="ECO:0000256" key="3">
    <source>
        <dbReference type="ARBA" id="ARBA00022833"/>
    </source>
</evidence>
<dbReference type="PROSITE" id="PS50089">
    <property type="entry name" value="ZF_RING_2"/>
    <property type="match status" value="1"/>
</dbReference>
<evidence type="ECO:0000313" key="7">
    <source>
        <dbReference type="Proteomes" id="UP001165065"/>
    </source>
</evidence>
<accession>A0A9W7GQ89</accession>
<dbReference type="InterPro" id="IPR018957">
    <property type="entry name" value="Znf_C3HC4_RING-type"/>
</dbReference>
<reference evidence="7" key="1">
    <citation type="journal article" date="2023" name="Commun. Biol.">
        <title>Genome analysis of Parmales, the sister group of diatoms, reveals the evolutionary specialization of diatoms from phago-mixotrophs to photoautotrophs.</title>
        <authorList>
            <person name="Ban H."/>
            <person name="Sato S."/>
            <person name="Yoshikawa S."/>
            <person name="Yamada K."/>
            <person name="Nakamura Y."/>
            <person name="Ichinomiya M."/>
            <person name="Sato N."/>
            <person name="Blanc-Mathieu R."/>
            <person name="Endo H."/>
            <person name="Kuwata A."/>
            <person name="Ogata H."/>
        </authorList>
    </citation>
    <scope>NUCLEOTIDE SEQUENCE [LARGE SCALE GENOMIC DNA]</scope>
</reference>
<comment type="caution">
    <text evidence="6">The sequence shown here is derived from an EMBL/GenBank/DDBJ whole genome shotgun (WGS) entry which is preliminary data.</text>
</comment>
<organism evidence="6 7">
    <name type="scientific">Triparma columacea</name>
    <dbReference type="NCBI Taxonomy" id="722753"/>
    <lineage>
        <taxon>Eukaryota</taxon>
        <taxon>Sar</taxon>
        <taxon>Stramenopiles</taxon>
        <taxon>Ochrophyta</taxon>
        <taxon>Bolidophyceae</taxon>
        <taxon>Parmales</taxon>
        <taxon>Triparmaceae</taxon>
        <taxon>Triparma</taxon>
    </lineage>
</organism>
<dbReference type="GO" id="GO:0008270">
    <property type="term" value="F:zinc ion binding"/>
    <property type="evidence" value="ECO:0007669"/>
    <property type="project" value="UniProtKB-KW"/>
</dbReference>
<dbReference type="InterPro" id="IPR013083">
    <property type="entry name" value="Znf_RING/FYVE/PHD"/>
</dbReference>
<protein>
    <recommendedName>
        <fullName evidence="5">RING-type domain-containing protein</fullName>
    </recommendedName>
</protein>
<dbReference type="AlphaFoldDB" id="A0A9W7GQ89"/>
<dbReference type="InterPro" id="IPR017907">
    <property type="entry name" value="Znf_RING_CS"/>
</dbReference>